<keyword evidence="2" id="KW-0378">Hydrolase</keyword>
<dbReference type="GO" id="GO:0005737">
    <property type="term" value="C:cytoplasm"/>
    <property type="evidence" value="ECO:0007669"/>
    <property type="project" value="TreeGrafter"/>
</dbReference>
<dbReference type="GO" id="GO:0042802">
    <property type="term" value="F:identical protein binding"/>
    <property type="evidence" value="ECO:0007669"/>
    <property type="project" value="TreeGrafter"/>
</dbReference>
<sequence length="256" mass="27425">MDIVIASDVEKMGQLAAEKGAAVIRDAISDNRRARIIVATGASQFTVLKHLVAQPDIDWSMVDGFHLDEYIGIDRSHPASFCRYLDERFVQQVPIGSFQFLDAEGSPAEVAARVGQLVMAQPVDVAFVGIGENGHLAFNDPPANFETNDPYLIVDLDEACRQQQVGEGWFASLADVPKQALSMSVNQIMKTRTIICSVPDERKAEAVRGSVEGAVTPNVPASILQNHAACTLMLDPASAKLLSEATKSGASDGSVS</sequence>
<dbReference type="CDD" id="cd01399">
    <property type="entry name" value="GlcN6P_deaminase"/>
    <property type="match status" value="1"/>
</dbReference>
<dbReference type="OrthoDB" id="9791139at2"/>
<dbReference type="PANTHER" id="PTHR11280">
    <property type="entry name" value="GLUCOSAMINE-6-PHOSPHATE ISOMERASE"/>
    <property type="match status" value="1"/>
</dbReference>
<evidence type="ECO:0000313" key="2">
    <source>
        <dbReference type="EMBL" id="QDS96406.1"/>
    </source>
</evidence>
<keyword evidence="3" id="KW-1185">Reference proteome</keyword>
<dbReference type="GO" id="GO:0019262">
    <property type="term" value="P:N-acetylneuraminate catabolic process"/>
    <property type="evidence" value="ECO:0007669"/>
    <property type="project" value="TreeGrafter"/>
</dbReference>
<dbReference type="InterPro" id="IPR037171">
    <property type="entry name" value="NagB/RpiA_transferase-like"/>
</dbReference>
<evidence type="ECO:0000259" key="1">
    <source>
        <dbReference type="Pfam" id="PF01182"/>
    </source>
</evidence>
<reference evidence="2 3" key="1">
    <citation type="submission" date="2019-02" db="EMBL/GenBank/DDBJ databases">
        <title>Deep-cultivation of Planctomycetes and their phenomic and genomic characterization uncovers novel biology.</title>
        <authorList>
            <person name="Wiegand S."/>
            <person name="Jogler M."/>
            <person name="Boedeker C."/>
            <person name="Pinto D."/>
            <person name="Vollmers J."/>
            <person name="Rivas-Marin E."/>
            <person name="Kohn T."/>
            <person name="Peeters S.H."/>
            <person name="Heuer A."/>
            <person name="Rast P."/>
            <person name="Oberbeckmann S."/>
            <person name="Bunk B."/>
            <person name="Jeske O."/>
            <person name="Meyerdierks A."/>
            <person name="Storesund J.E."/>
            <person name="Kallscheuer N."/>
            <person name="Luecker S."/>
            <person name="Lage O.M."/>
            <person name="Pohl T."/>
            <person name="Merkel B.J."/>
            <person name="Hornburger P."/>
            <person name="Mueller R.-W."/>
            <person name="Bruemmer F."/>
            <person name="Labrenz M."/>
            <person name="Spormann A.M."/>
            <person name="Op den Camp H."/>
            <person name="Overmann J."/>
            <person name="Amann R."/>
            <person name="Jetten M.S.M."/>
            <person name="Mascher T."/>
            <person name="Medema M.H."/>
            <person name="Devos D.P."/>
            <person name="Kaster A.-K."/>
            <person name="Ovreas L."/>
            <person name="Rohde M."/>
            <person name="Galperin M.Y."/>
            <person name="Jogler C."/>
        </authorList>
    </citation>
    <scope>NUCLEOTIDE SEQUENCE [LARGE SCALE GENOMIC DNA]</scope>
    <source>
        <strain evidence="2 3">FF011L</strain>
    </source>
</reference>
<evidence type="ECO:0000313" key="3">
    <source>
        <dbReference type="Proteomes" id="UP000320672"/>
    </source>
</evidence>
<dbReference type="GO" id="GO:0006043">
    <property type="term" value="P:glucosamine catabolic process"/>
    <property type="evidence" value="ECO:0007669"/>
    <property type="project" value="TreeGrafter"/>
</dbReference>
<feature type="domain" description="Glucosamine/galactosamine-6-phosphate isomerase" evidence="1">
    <location>
        <begin position="8"/>
        <end position="228"/>
    </location>
</feature>
<protein>
    <submittedName>
        <fullName evidence="2">Glucosamine-6-phosphate deaminase 1</fullName>
        <ecNumber evidence="2">3.5.99.6</ecNumber>
    </submittedName>
</protein>
<name>A0A517MNE5_9BACT</name>
<dbReference type="InterPro" id="IPR006148">
    <property type="entry name" value="Glc/Gal-6P_isomerase"/>
</dbReference>
<dbReference type="KEGG" id="rml:FF011L_52160"/>
<dbReference type="Proteomes" id="UP000320672">
    <property type="component" value="Chromosome"/>
</dbReference>
<dbReference type="GO" id="GO:0005975">
    <property type="term" value="P:carbohydrate metabolic process"/>
    <property type="evidence" value="ECO:0007669"/>
    <property type="project" value="InterPro"/>
</dbReference>
<dbReference type="Pfam" id="PF01182">
    <property type="entry name" value="Glucosamine_iso"/>
    <property type="match status" value="1"/>
</dbReference>
<dbReference type="AlphaFoldDB" id="A0A517MNE5"/>
<dbReference type="InterPro" id="IPR004547">
    <property type="entry name" value="Glucosamine6P_isomerase"/>
</dbReference>
<dbReference type="Gene3D" id="3.40.50.1360">
    <property type="match status" value="1"/>
</dbReference>
<dbReference type="EMBL" id="CP036262">
    <property type="protein sequence ID" value="QDS96406.1"/>
    <property type="molecule type" value="Genomic_DNA"/>
</dbReference>
<dbReference type="EC" id="3.5.99.6" evidence="2"/>
<organism evidence="2 3">
    <name type="scientific">Roseimaritima multifibrata</name>
    <dbReference type="NCBI Taxonomy" id="1930274"/>
    <lineage>
        <taxon>Bacteria</taxon>
        <taxon>Pseudomonadati</taxon>
        <taxon>Planctomycetota</taxon>
        <taxon>Planctomycetia</taxon>
        <taxon>Pirellulales</taxon>
        <taxon>Pirellulaceae</taxon>
        <taxon>Roseimaritima</taxon>
    </lineage>
</organism>
<proteinExistence type="predicted"/>
<dbReference type="PANTHER" id="PTHR11280:SF6">
    <property type="entry name" value="GLUCOSAMINE-6-PHOSPHATE ISOMERASE NAGB"/>
    <property type="match status" value="1"/>
</dbReference>
<dbReference type="GO" id="GO:0004342">
    <property type="term" value="F:glucosamine-6-phosphate deaminase activity"/>
    <property type="evidence" value="ECO:0007669"/>
    <property type="project" value="UniProtKB-EC"/>
</dbReference>
<dbReference type="SUPFAM" id="SSF100950">
    <property type="entry name" value="NagB/RpiA/CoA transferase-like"/>
    <property type="match status" value="1"/>
</dbReference>
<gene>
    <name evidence="2" type="primary">nagB_3</name>
    <name evidence="2" type="ORF">FF011L_52160</name>
</gene>
<accession>A0A517MNE5</accession>
<dbReference type="GO" id="GO:0006046">
    <property type="term" value="P:N-acetylglucosamine catabolic process"/>
    <property type="evidence" value="ECO:0007669"/>
    <property type="project" value="TreeGrafter"/>
</dbReference>